<evidence type="ECO:0008006" key="3">
    <source>
        <dbReference type="Google" id="ProtNLM"/>
    </source>
</evidence>
<dbReference type="RefSeq" id="WP_080039818.1">
    <property type="nucleotide sequence ID" value="NZ_CP017717.1"/>
</dbReference>
<accession>A0A1V0A0B6</accession>
<dbReference type="Proteomes" id="UP000190797">
    <property type="component" value="Chromosome"/>
</dbReference>
<dbReference type="SUPFAM" id="SSF55486">
    <property type="entry name" value="Metalloproteases ('zincins'), catalytic domain"/>
    <property type="match status" value="1"/>
</dbReference>
<dbReference type="STRING" id="1909395.BKM31_21120"/>
<dbReference type="EMBL" id="CP017717">
    <property type="protein sequence ID" value="AQZ63627.1"/>
    <property type="molecule type" value="Genomic_DNA"/>
</dbReference>
<gene>
    <name evidence="1" type="ORF">BKM31_21120</name>
</gene>
<evidence type="ECO:0000313" key="2">
    <source>
        <dbReference type="Proteomes" id="UP000190797"/>
    </source>
</evidence>
<dbReference type="OrthoDB" id="2630713at2"/>
<organism evidence="1 2">
    <name type="scientific">[Actinomadura] parvosata subsp. kistnae</name>
    <dbReference type="NCBI Taxonomy" id="1909395"/>
    <lineage>
        <taxon>Bacteria</taxon>
        <taxon>Bacillati</taxon>
        <taxon>Actinomycetota</taxon>
        <taxon>Actinomycetes</taxon>
        <taxon>Streptosporangiales</taxon>
        <taxon>Streptosporangiaceae</taxon>
        <taxon>Nonomuraea</taxon>
    </lineage>
</organism>
<keyword evidence="2" id="KW-1185">Reference proteome</keyword>
<evidence type="ECO:0000313" key="1">
    <source>
        <dbReference type="EMBL" id="AQZ63627.1"/>
    </source>
</evidence>
<dbReference type="KEGG" id="noa:BKM31_21120"/>
<reference evidence="2" key="1">
    <citation type="journal article" date="2017" name="Med. Chem. Commun.">
        <title>Nonomuraea sp. ATCC 55076 harbours the largest actinomycete chromosome to date and the kistamicin biosynthetic gene cluster.</title>
        <authorList>
            <person name="Nazari B."/>
            <person name="Forneris C.C."/>
            <person name="Gibson M.I."/>
            <person name="Moon K."/>
            <person name="Schramma K.R."/>
            <person name="Seyedsayamdost M.R."/>
        </authorList>
    </citation>
    <scope>NUCLEOTIDE SEQUENCE [LARGE SCALE GENOMIC DNA]</scope>
    <source>
        <strain evidence="2">ATCC 55076</strain>
    </source>
</reference>
<protein>
    <recommendedName>
        <fullName evidence="3">FTP domain-containing protein</fullName>
    </recommendedName>
</protein>
<dbReference type="AlphaFoldDB" id="A0A1V0A0B6"/>
<sequence length="923" mass="98988">MTDTPHHDPDFLRVTPGAGEQVRDDVLRTFSDPAGTRERAASAREAIERFMAGRASDMKTGPLDLREVDASEGINTLRIRYQQYHNGLPVLGSGAQAVADIEQAGVTNVDNTTDGDLAGAPDPARARPFEEVRERVTAVFAGYAGTAQVDRHTLGYVRDDHRPPVPAEDYPTAPAALLATGAAPDGAIHLVYDCGVETGDPYEQFQVVADAVSGDVLWVALRGKYVTADLSVFMPDPVSESDDATLSSASGAAALDGLRHVVQAEIDAAVNGRFTLQGDWFRCVDWDTPTFAQPDEPAAAFHYRTHPADRRFLSANAYYWLDTFARYLRGLGHPTLNQNMRRVDVDPQAFDGADNSQWVPGTPPRIRFGEGGVPDAADTGVILHEYLHGVFEFLGSDHGGSLSYEHSFCDAIAAVFRDRTALTRHRRAETFPFDNNATDRWSETRTLDRTERFDDDGFDGFEHNLRNSMLGTAVWQTYLALGGDSADAGRRRDASDAVIKTFLEMLTIVPDSSSQGAEHARSLAEGMISADQRITGGLYGKVMDAAFVARGLWPPRPVDVYIGDSDADTGLIPSPEVHWTSPDIWVRNVSPADGDDPAQGHQTPVVGRPNFLYVRVRNRGTQQAEAGTFTVEAFRCDPGTGMIWPAHFQSLGTLPVTDPIPAGGSVRVGPFAWTPELAGHECLLAVAHGAADPAVTATLTGPVPHDRLVRYDNNVGQRNVVPQLSVPGGRTKVSLWLRGGTRAGTSTLSVDAGALPSDSTIEIRTAARVVTGAAATGFTDTTGATGTAGSPAGGTDAVLRLRGGGEGRLTGFPLLRDDRVGVEVVIDVSGKAEHLQTYPLVVTQYRDGLAAGRMTIETVAVKETEGFFFGDPETGELHVATCPTWQDLPPGRREPFETETGALARGYHGCPRCLPGLAGGSTS</sequence>
<name>A0A1V0A0B6_9ACTN</name>
<proteinExistence type="predicted"/>